<dbReference type="InterPro" id="IPR000835">
    <property type="entry name" value="HTH_MarR-typ"/>
</dbReference>
<accession>A0A7W3ZER7</accession>
<dbReference type="Pfam" id="PF12802">
    <property type="entry name" value="MarR_2"/>
    <property type="match status" value="1"/>
</dbReference>
<dbReference type="EMBL" id="JACGZW010000013">
    <property type="protein sequence ID" value="MBB1158337.1"/>
    <property type="molecule type" value="Genomic_DNA"/>
</dbReference>
<keyword evidence="3" id="KW-1185">Reference proteome</keyword>
<dbReference type="Proteomes" id="UP000526734">
    <property type="component" value="Unassembled WGS sequence"/>
</dbReference>
<dbReference type="RefSeq" id="WP_182895103.1">
    <property type="nucleotide sequence ID" value="NZ_JACGZW010000013.1"/>
</dbReference>
<dbReference type="PROSITE" id="PS50995">
    <property type="entry name" value="HTH_MARR_2"/>
    <property type="match status" value="1"/>
</dbReference>
<proteinExistence type="predicted"/>
<dbReference type="InterPro" id="IPR036388">
    <property type="entry name" value="WH-like_DNA-bd_sf"/>
</dbReference>
<evidence type="ECO:0000259" key="1">
    <source>
        <dbReference type="PROSITE" id="PS50995"/>
    </source>
</evidence>
<dbReference type="SMART" id="SM00347">
    <property type="entry name" value="HTH_MARR"/>
    <property type="match status" value="1"/>
</dbReference>
<reference evidence="2 3" key="1">
    <citation type="submission" date="2020-08" db="EMBL/GenBank/DDBJ databases">
        <title>Amycolatopsis sp. nov. DR6-1 isolated from Dendrobium heterocarpum.</title>
        <authorList>
            <person name="Tedsree N."/>
            <person name="Kuncharoen N."/>
            <person name="Likhitwitayawuid K."/>
            <person name="Tanasupawat S."/>
        </authorList>
    </citation>
    <scope>NUCLEOTIDE SEQUENCE [LARGE SCALE GENOMIC DNA]</scope>
    <source>
        <strain evidence="2 3">DR6-1</strain>
    </source>
</reference>
<dbReference type="AlphaFoldDB" id="A0A7W3ZER7"/>
<feature type="domain" description="HTH marR-type" evidence="1">
    <location>
        <begin position="2"/>
        <end position="145"/>
    </location>
</feature>
<protein>
    <submittedName>
        <fullName evidence="2">MarR family transcriptional regulator</fullName>
    </submittedName>
</protein>
<name>A0A7W3ZER7_9PSEU</name>
<dbReference type="InterPro" id="IPR036390">
    <property type="entry name" value="WH_DNA-bd_sf"/>
</dbReference>
<dbReference type="Gene3D" id="1.10.10.10">
    <property type="entry name" value="Winged helix-like DNA-binding domain superfamily/Winged helix DNA-binding domain"/>
    <property type="match status" value="1"/>
</dbReference>
<dbReference type="InterPro" id="IPR039422">
    <property type="entry name" value="MarR/SlyA-like"/>
</dbReference>
<dbReference type="PANTHER" id="PTHR33164">
    <property type="entry name" value="TRANSCRIPTIONAL REGULATOR, MARR FAMILY"/>
    <property type="match status" value="1"/>
</dbReference>
<sequence length="145" mass="15489">MGDEAITRLARAAYRLSAADSRLRGRATRSAEALSLAHARALKSLAEHGPMTVNQLAGHVETTGAAVTQLVNGLTNAGYVTRERAASGDRRTSIVALTDAGRRRHEEREQVLAAGLRELTQDLDESAIEAAGTVLARLASLYDRL</sequence>
<organism evidence="2 3">
    <name type="scientific">Amycolatopsis dendrobii</name>
    <dbReference type="NCBI Taxonomy" id="2760662"/>
    <lineage>
        <taxon>Bacteria</taxon>
        <taxon>Bacillati</taxon>
        <taxon>Actinomycetota</taxon>
        <taxon>Actinomycetes</taxon>
        <taxon>Pseudonocardiales</taxon>
        <taxon>Pseudonocardiaceae</taxon>
        <taxon>Amycolatopsis</taxon>
    </lineage>
</organism>
<dbReference type="GO" id="GO:0003700">
    <property type="term" value="F:DNA-binding transcription factor activity"/>
    <property type="evidence" value="ECO:0007669"/>
    <property type="project" value="InterPro"/>
</dbReference>
<comment type="caution">
    <text evidence="2">The sequence shown here is derived from an EMBL/GenBank/DDBJ whole genome shotgun (WGS) entry which is preliminary data.</text>
</comment>
<dbReference type="GO" id="GO:0006950">
    <property type="term" value="P:response to stress"/>
    <property type="evidence" value="ECO:0007669"/>
    <property type="project" value="TreeGrafter"/>
</dbReference>
<gene>
    <name evidence="2" type="ORF">H4281_34765</name>
</gene>
<evidence type="ECO:0000313" key="3">
    <source>
        <dbReference type="Proteomes" id="UP000526734"/>
    </source>
</evidence>
<dbReference type="PANTHER" id="PTHR33164:SF43">
    <property type="entry name" value="HTH-TYPE TRANSCRIPTIONAL REPRESSOR YETL"/>
    <property type="match status" value="1"/>
</dbReference>
<dbReference type="SUPFAM" id="SSF46785">
    <property type="entry name" value="Winged helix' DNA-binding domain"/>
    <property type="match status" value="1"/>
</dbReference>
<evidence type="ECO:0000313" key="2">
    <source>
        <dbReference type="EMBL" id="MBB1158337.1"/>
    </source>
</evidence>